<dbReference type="Proteomes" id="UP001556040">
    <property type="component" value="Unassembled WGS sequence"/>
</dbReference>
<evidence type="ECO:0000259" key="5">
    <source>
        <dbReference type="PROSITE" id="PS51194"/>
    </source>
</evidence>
<dbReference type="GO" id="GO:0004386">
    <property type="term" value="F:helicase activity"/>
    <property type="evidence" value="ECO:0007669"/>
    <property type="project" value="UniProtKB-KW"/>
</dbReference>
<dbReference type="Gene3D" id="3.40.50.300">
    <property type="entry name" value="P-loop containing nucleotide triphosphate hydrolases"/>
    <property type="match status" value="2"/>
</dbReference>
<evidence type="ECO:0000256" key="1">
    <source>
        <dbReference type="ARBA" id="ARBA00022741"/>
    </source>
</evidence>
<dbReference type="PANTHER" id="PTHR30580:SF1">
    <property type="entry name" value="COMF OPERON PROTEIN 1"/>
    <property type="match status" value="1"/>
</dbReference>
<dbReference type="InterPro" id="IPR011011">
    <property type="entry name" value="Znf_FYVE_PHD"/>
</dbReference>
<dbReference type="InterPro" id="IPR027417">
    <property type="entry name" value="P-loop_NTPase"/>
</dbReference>
<name>A0ABV3Q5S1_9BACL</name>
<feature type="domain" description="Helicase ATP-binding" evidence="4">
    <location>
        <begin position="142"/>
        <end position="294"/>
    </location>
</feature>
<dbReference type="PROSITE" id="PS51192">
    <property type="entry name" value="HELICASE_ATP_BIND_1"/>
    <property type="match status" value="1"/>
</dbReference>
<evidence type="ECO:0000259" key="4">
    <source>
        <dbReference type="PROSITE" id="PS51192"/>
    </source>
</evidence>
<dbReference type="SUPFAM" id="SSF52540">
    <property type="entry name" value="P-loop containing nucleoside triphosphate hydrolases"/>
    <property type="match status" value="1"/>
</dbReference>
<dbReference type="RefSeq" id="WP_367779758.1">
    <property type="nucleotide sequence ID" value="NZ_JBFMIA010000009.1"/>
</dbReference>
<dbReference type="EMBL" id="JBFMIA010000009">
    <property type="protein sequence ID" value="MEW9502264.1"/>
    <property type="molecule type" value="Genomic_DNA"/>
</dbReference>
<dbReference type="SMART" id="SM00487">
    <property type="entry name" value="DEXDc"/>
    <property type="match status" value="1"/>
</dbReference>
<dbReference type="InterPro" id="IPR001650">
    <property type="entry name" value="Helicase_C-like"/>
</dbReference>
<keyword evidence="7" id="KW-1185">Reference proteome</keyword>
<keyword evidence="6" id="KW-0347">Helicase</keyword>
<gene>
    <name evidence="6" type="ORF">AB1471_10700</name>
</gene>
<reference evidence="6 7" key="1">
    <citation type="journal article" date="1979" name="Int. J. Syst. Evol. Microbiol.">
        <title>Bacillus globisporus subsp. marinus subsp. nov.</title>
        <authorList>
            <person name="Liu H."/>
        </authorList>
    </citation>
    <scope>NUCLEOTIDE SEQUENCE [LARGE SCALE GENOMIC DNA]</scope>
    <source>
        <strain evidence="6 7">DSM 1297</strain>
    </source>
</reference>
<dbReference type="PROSITE" id="PS51194">
    <property type="entry name" value="HELICASE_CTER"/>
    <property type="match status" value="1"/>
</dbReference>
<protein>
    <submittedName>
        <fullName evidence="6">DEAD/DEAH box helicase</fullName>
    </submittedName>
</protein>
<dbReference type="Pfam" id="PF00271">
    <property type="entry name" value="Helicase_C"/>
    <property type="match status" value="1"/>
</dbReference>
<dbReference type="InterPro" id="IPR006935">
    <property type="entry name" value="Helicase/UvrB_N"/>
</dbReference>
<comment type="caution">
    <text evidence="6">The sequence shown here is derived from an EMBL/GenBank/DDBJ whole genome shotgun (WGS) entry which is preliminary data.</text>
</comment>
<dbReference type="SMART" id="SM00490">
    <property type="entry name" value="HELICc"/>
    <property type="match status" value="1"/>
</dbReference>
<proteinExistence type="predicted"/>
<accession>A0ABV3Q5S1</accession>
<feature type="domain" description="Helicase C-terminal" evidence="5">
    <location>
        <begin position="330"/>
        <end position="471"/>
    </location>
</feature>
<evidence type="ECO:0000313" key="7">
    <source>
        <dbReference type="Proteomes" id="UP001556040"/>
    </source>
</evidence>
<dbReference type="SUPFAM" id="SSF57903">
    <property type="entry name" value="FYVE/PHD zinc finger"/>
    <property type="match status" value="1"/>
</dbReference>
<keyword evidence="3" id="KW-0238">DNA-binding</keyword>
<dbReference type="PANTHER" id="PTHR30580">
    <property type="entry name" value="PRIMOSOMAL PROTEIN N"/>
    <property type="match status" value="1"/>
</dbReference>
<organism evidence="6 7">
    <name type="scientific">Jeotgalibacillus marinus</name>
    <dbReference type="NCBI Taxonomy" id="86667"/>
    <lineage>
        <taxon>Bacteria</taxon>
        <taxon>Bacillati</taxon>
        <taxon>Bacillota</taxon>
        <taxon>Bacilli</taxon>
        <taxon>Bacillales</taxon>
        <taxon>Caryophanaceae</taxon>
        <taxon>Jeotgalibacillus</taxon>
    </lineage>
</organism>
<dbReference type="Pfam" id="PF04851">
    <property type="entry name" value="ResIII"/>
    <property type="match status" value="1"/>
</dbReference>
<evidence type="ECO:0000256" key="2">
    <source>
        <dbReference type="ARBA" id="ARBA00022840"/>
    </source>
</evidence>
<dbReference type="InterPro" id="IPR014001">
    <property type="entry name" value="Helicase_ATP-bd"/>
</dbReference>
<keyword evidence="1" id="KW-0547">Nucleotide-binding</keyword>
<evidence type="ECO:0000313" key="6">
    <source>
        <dbReference type="EMBL" id="MEW9502264.1"/>
    </source>
</evidence>
<keyword evidence="2" id="KW-0067">ATP-binding</keyword>
<sequence>MQTVVTSLNCPPFSNELRTLLTGKQLLQDEVLTKFPQQVIDTHHQNGYLIYEPSIIIEKHTTRCMRCHNTQNSLFAKHHCARCQKICTYCRNCINMGKASSCSSIVKWMGPQKPRYSIPTQPVLIWTGILSKPQQHASQKLVQAIQTKTSTLVHAVCGAGKTEMLFEAIAYALTSQQRICIATPRRDVVKELYPRLQQAFATTKIEALYGGSDQRNDEAQLTIATTHQLYRYRHAFDVMIIDEVDAFPFSADDTLMQAAENARTPDSTRIFVTATPNKGMMQSVKKGELQYIHITARYHGHPLPEPTTKWIGNWKKTLDRKRLPCSFQKWLEPRIKNQRPILIFMPDIESMHKIESILQSKSTTTKLASVHAQDPDRTHKVQQMRNSEIQLLLTTTILERGVTFSKVEVAVFAAEKTIFTESALVQIAGRAGRDQHHPTGDVTFFHFGHTKAIIKARQHIQRMNREAKKGGWLKGDNQ</sequence>
<evidence type="ECO:0000256" key="3">
    <source>
        <dbReference type="ARBA" id="ARBA00023125"/>
    </source>
</evidence>
<keyword evidence="6" id="KW-0378">Hydrolase</keyword>